<feature type="transmembrane region" description="Helical" evidence="5">
    <location>
        <begin position="75"/>
        <end position="94"/>
    </location>
</feature>
<dbReference type="InterPro" id="IPR007016">
    <property type="entry name" value="O-antigen_ligase-rel_domated"/>
</dbReference>
<evidence type="ECO:0000256" key="1">
    <source>
        <dbReference type="ARBA" id="ARBA00004141"/>
    </source>
</evidence>
<sequence length="458" mass="52340">MEYTLEKLNKINHYRVIYLFIYFIALLVRSVNAYSLLPSKIDSLVFSVLAFIGVMFICSDFLLKIKNKETIEYNRLLIAFLLIFLLSSIVNMKYGLGSNLKLLAWNAILIFNVYEFSKQNVELTFFYSIIERILIVWLFLMSLISIVMYFIQFGFVRYGDGVLDRLRIGFLESRLFGVFGDPNYGAVMALIAIIFSIYYLIEKKATTLVIQLFLIFSVLLQVAYIILSGSRAGLLTSYTVFFMAAFIFLMKNKKMGIKNIFLKVIVSIVVSTIACAIIFFGVTAFKLLLEKLPVLLGTPKNISENRISLMRDDVQSNSDISNMRFSIWKSAFETFKTTWLFGTSPRNLVAYATEVLPNTFIAQRKFVAHNTYLNILVSTGVLGALSMFTFFIQKAFYVVKELFTNDDLNSSYFLPYTLAIISLGISGFFVNEIILVNTVGAFIFWLCLGRLSGFLNKR</sequence>
<feature type="transmembrane region" description="Helical" evidence="5">
    <location>
        <begin position="372"/>
        <end position="392"/>
    </location>
</feature>
<comment type="subcellular location">
    <subcellularLocation>
        <location evidence="1">Membrane</location>
        <topology evidence="1">Multi-pass membrane protein</topology>
    </subcellularLocation>
</comment>
<keyword evidence="4 5" id="KW-0472">Membrane</keyword>
<evidence type="ECO:0000256" key="5">
    <source>
        <dbReference type="SAM" id="Phobius"/>
    </source>
</evidence>
<dbReference type="InterPro" id="IPR051533">
    <property type="entry name" value="WaaL-like"/>
</dbReference>
<evidence type="ECO:0000259" key="6">
    <source>
        <dbReference type="Pfam" id="PF04932"/>
    </source>
</evidence>
<feature type="transmembrane region" description="Helical" evidence="5">
    <location>
        <begin position="413"/>
        <end position="430"/>
    </location>
</feature>
<evidence type="ECO:0000256" key="2">
    <source>
        <dbReference type="ARBA" id="ARBA00022692"/>
    </source>
</evidence>
<accession>A0ABZ2T989</accession>
<protein>
    <recommendedName>
        <fullName evidence="6">O-antigen ligase-related domain-containing protein</fullName>
    </recommendedName>
</protein>
<feature type="transmembrane region" description="Helical" evidence="5">
    <location>
        <begin position="436"/>
        <end position="455"/>
    </location>
</feature>
<reference evidence="8" key="1">
    <citation type="submission" date="2017-05" db="EMBL/GenBank/DDBJ databases">
        <title>The Genome Sequence of EEnterococcus faecalis 9F2_4866.</title>
        <authorList>
            <consortium name="The Broad Institute Genomics Platform"/>
            <consortium name="The Broad Institute Genomic Center for Infectious Diseases"/>
            <person name="Earl A."/>
            <person name="Manson A."/>
            <person name="Schwartman J."/>
            <person name="Gilmore M."/>
            <person name="Abouelleil A."/>
            <person name="Cao P."/>
            <person name="Chapman S."/>
            <person name="Cusick C."/>
            <person name="Shea T."/>
            <person name="Young S."/>
            <person name="Neafsey D."/>
            <person name="Nusbaum C."/>
            <person name="Birren B."/>
        </authorList>
    </citation>
    <scope>NUCLEOTIDE SEQUENCE [LARGE SCALE GENOMIC DNA]</scope>
    <source>
        <strain evidence="8">12C11_DIV0727</strain>
    </source>
</reference>
<proteinExistence type="predicted"/>
<keyword evidence="3 5" id="KW-1133">Transmembrane helix</keyword>
<feature type="domain" description="O-antigen ligase-related" evidence="6">
    <location>
        <begin position="217"/>
        <end position="386"/>
    </location>
</feature>
<name>A0ABZ2T989_9ENTE</name>
<keyword evidence="8" id="KW-1185">Reference proteome</keyword>
<evidence type="ECO:0000256" key="4">
    <source>
        <dbReference type="ARBA" id="ARBA00023136"/>
    </source>
</evidence>
<organism evidence="7 8">
    <name type="scientific">Candidatus Enterococcus lemimoniae</name>
    <dbReference type="NCBI Taxonomy" id="1834167"/>
    <lineage>
        <taxon>Bacteria</taxon>
        <taxon>Bacillati</taxon>
        <taxon>Bacillota</taxon>
        <taxon>Bacilli</taxon>
        <taxon>Lactobacillales</taxon>
        <taxon>Enterococcaceae</taxon>
        <taxon>Enterococcus</taxon>
    </lineage>
</organism>
<feature type="transmembrane region" description="Helical" evidence="5">
    <location>
        <begin position="16"/>
        <end position="37"/>
    </location>
</feature>
<feature type="transmembrane region" description="Helical" evidence="5">
    <location>
        <begin position="232"/>
        <end position="249"/>
    </location>
</feature>
<evidence type="ECO:0000313" key="8">
    <source>
        <dbReference type="Proteomes" id="UP000195080"/>
    </source>
</evidence>
<dbReference type="Proteomes" id="UP000195080">
    <property type="component" value="Chromosome"/>
</dbReference>
<dbReference type="PANTHER" id="PTHR37422:SF13">
    <property type="entry name" value="LIPOPOLYSACCHARIDE BIOSYNTHESIS PROTEIN PA4999-RELATED"/>
    <property type="match status" value="1"/>
</dbReference>
<dbReference type="PANTHER" id="PTHR37422">
    <property type="entry name" value="TEICHURONIC ACID BIOSYNTHESIS PROTEIN TUAE"/>
    <property type="match status" value="1"/>
</dbReference>
<feature type="transmembrane region" description="Helical" evidence="5">
    <location>
        <begin position="184"/>
        <end position="201"/>
    </location>
</feature>
<evidence type="ECO:0000256" key="3">
    <source>
        <dbReference type="ARBA" id="ARBA00022989"/>
    </source>
</evidence>
<feature type="transmembrane region" description="Helical" evidence="5">
    <location>
        <begin position="208"/>
        <end position="226"/>
    </location>
</feature>
<feature type="transmembrane region" description="Helical" evidence="5">
    <location>
        <begin position="261"/>
        <end position="285"/>
    </location>
</feature>
<feature type="transmembrane region" description="Helical" evidence="5">
    <location>
        <begin position="100"/>
        <end position="117"/>
    </location>
</feature>
<keyword evidence="2 5" id="KW-0812">Transmembrane</keyword>
<feature type="transmembrane region" description="Helical" evidence="5">
    <location>
        <begin position="129"/>
        <end position="151"/>
    </location>
</feature>
<feature type="transmembrane region" description="Helical" evidence="5">
    <location>
        <begin position="43"/>
        <end position="63"/>
    </location>
</feature>
<evidence type="ECO:0000313" key="7">
    <source>
        <dbReference type="EMBL" id="WYJ87938.1"/>
    </source>
</evidence>
<dbReference type="Pfam" id="PF04932">
    <property type="entry name" value="Wzy_C"/>
    <property type="match status" value="1"/>
</dbReference>
<dbReference type="RefSeq" id="WP_086444922.1">
    <property type="nucleotide sequence ID" value="NZ_CP147248.1"/>
</dbReference>
<gene>
    <name evidence="7" type="ORF">A5866_003064</name>
</gene>
<dbReference type="EMBL" id="CP147248">
    <property type="protein sequence ID" value="WYJ87938.1"/>
    <property type="molecule type" value="Genomic_DNA"/>
</dbReference>